<dbReference type="GO" id="GO:0006782">
    <property type="term" value="P:protoporphyrinogen IX biosynthetic process"/>
    <property type="evidence" value="ECO:0007669"/>
    <property type="project" value="UniProtKB-UniRule"/>
</dbReference>
<dbReference type="FunFam" id="3.40.640.10:FF:000021">
    <property type="entry name" value="Glutamate-1-semialdehyde 2,1-aminomutase"/>
    <property type="match status" value="1"/>
</dbReference>
<dbReference type="Proteomes" id="UP000215301">
    <property type="component" value="Unassembled WGS sequence"/>
</dbReference>
<comment type="similarity">
    <text evidence="4 8">Belongs to the class-III pyridoxal-phosphate-dependent aminotransferase family. HemL subfamily.</text>
</comment>
<accession>A0A231VE70</accession>
<dbReference type="InterPro" id="IPR005814">
    <property type="entry name" value="Aminotrans_3"/>
</dbReference>
<dbReference type="RefSeq" id="WP_013298073.1">
    <property type="nucleotide sequence ID" value="NZ_CP016893.1"/>
</dbReference>
<comment type="caution">
    <text evidence="9">The sequence shown here is derived from an EMBL/GenBank/DDBJ whole genome shotgun (WGS) entry which is preliminary data.</text>
</comment>
<dbReference type="AlphaFoldDB" id="A0A231VE70"/>
<evidence type="ECO:0000256" key="6">
    <source>
        <dbReference type="ARBA" id="ARBA00023235"/>
    </source>
</evidence>
<evidence type="ECO:0000256" key="4">
    <source>
        <dbReference type="ARBA" id="ARBA00008981"/>
    </source>
</evidence>
<evidence type="ECO:0000256" key="8">
    <source>
        <dbReference type="HAMAP-Rule" id="MF_00375"/>
    </source>
</evidence>
<dbReference type="CDD" id="cd00610">
    <property type="entry name" value="OAT_like"/>
    <property type="match status" value="1"/>
</dbReference>
<dbReference type="InterPro" id="IPR015421">
    <property type="entry name" value="PyrdxlP-dep_Trfase_major"/>
</dbReference>
<dbReference type="GO" id="GO:0042286">
    <property type="term" value="F:glutamate-1-semialdehyde 2,1-aminomutase activity"/>
    <property type="evidence" value="ECO:0007669"/>
    <property type="project" value="UniProtKB-UniRule"/>
</dbReference>
<dbReference type="PANTHER" id="PTHR43713:SF3">
    <property type="entry name" value="GLUTAMATE-1-SEMIALDEHYDE 2,1-AMINOMUTASE 1, CHLOROPLASTIC-RELATED"/>
    <property type="match status" value="1"/>
</dbReference>
<dbReference type="InterPro" id="IPR015424">
    <property type="entry name" value="PyrdxlP-dep_Trfase"/>
</dbReference>
<gene>
    <name evidence="8 9" type="primary">hemL</name>
    <name evidence="9" type="ORF">CE561_10815</name>
</gene>
<keyword evidence="6 8" id="KW-0413">Isomerase</keyword>
<dbReference type="EC" id="5.4.3.8" evidence="8"/>
<reference evidence="9 10" key="1">
    <citation type="submission" date="2017-06" db="EMBL/GenBank/DDBJ databases">
        <title>Isolation and characterization of a thermophilic and butanogenic Thermoanaerobacterium thermosaccharolyticum M5 capable of efficient degradation of hemicellulose.</title>
        <authorList>
            <person name="Xin F."/>
            <person name="Jiang Y."/>
        </authorList>
    </citation>
    <scope>NUCLEOTIDE SEQUENCE [LARGE SCALE GENOMIC DNA]</scope>
    <source>
        <strain evidence="9 10">M5</strain>
    </source>
</reference>
<dbReference type="Gene3D" id="3.40.640.10">
    <property type="entry name" value="Type I PLP-dependent aspartate aminotransferase-like (Major domain)"/>
    <property type="match status" value="1"/>
</dbReference>
<protein>
    <recommendedName>
        <fullName evidence="8">Glutamate-1-semialdehyde 2,1-aminomutase</fullName>
        <shortName evidence="8">GSA</shortName>
        <ecNumber evidence="8">5.4.3.8</ecNumber>
    </recommendedName>
    <alternativeName>
        <fullName evidence="8">Glutamate-1-semialdehyde aminotransferase</fullName>
        <shortName evidence="8">GSA-AT</shortName>
    </alternativeName>
</protein>
<evidence type="ECO:0000256" key="1">
    <source>
        <dbReference type="ARBA" id="ARBA00001579"/>
    </source>
</evidence>
<comment type="catalytic activity">
    <reaction evidence="1 8">
        <text>(S)-4-amino-5-oxopentanoate = 5-aminolevulinate</text>
        <dbReference type="Rhea" id="RHEA:14265"/>
        <dbReference type="ChEBI" id="CHEBI:57501"/>
        <dbReference type="ChEBI" id="CHEBI:356416"/>
        <dbReference type="EC" id="5.4.3.8"/>
    </reaction>
</comment>
<dbReference type="GeneID" id="93864435"/>
<dbReference type="GO" id="GO:0005737">
    <property type="term" value="C:cytoplasm"/>
    <property type="evidence" value="ECO:0007669"/>
    <property type="project" value="UniProtKB-SubCell"/>
</dbReference>
<dbReference type="EMBL" id="NKHD01000030">
    <property type="protein sequence ID" value="OXT06438.1"/>
    <property type="molecule type" value="Genomic_DNA"/>
</dbReference>
<dbReference type="SUPFAM" id="SSF53383">
    <property type="entry name" value="PLP-dependent transferases"/>
    <property type="match status" value="1"/>
</dbReference>
<comment type="cofactor">
    <cofactor evidence="2 8">
        <name>pyridoxal 5'-phosphate</name>
        <dbReference type="ChEBI" id="CHEBI:597326"/>
    </cofactor>
</comment>
<evidence type="ECO:0000313" key="9">
    <source>
        <dbReference type="EMBL" id="OXT06438.1"/>
    </source>
</evidence>
<dbReference type="OMA" id="WGPLIFG"/>
<dbReference type="Pfam" id="PF00202">
    <property type="entry name" value="Aminotran_3"/>
    <property type="match status" value="1"/>
</dbReference>
<keyword evidence="9" id="KW-0808">Transferase</keyword>
<keyword evidence="9" id="KW-0032">Aminotransferase</keyword>
<evidence type="ECO:0000313" key="10">
    <source>
        <dbReference type="Proteomes" id="UP000215301"/>
    </source>
</evidence>
<feature type="modified residue" description="N6-(pyridoxal phosphate)lysine" evidence="8">
    <location>
        <position position="268"/>
    </location>
</feature>
<dbReference type="InterPro" id="IPR015422">
    <property type="entry name" value="PyrdxlP-dep_Trfase_small"/>
</dbReference>
<dbReference type="NCBIfam" id="NF000818">
    <property type="entry name" value="PRK00062.1"/>
    <property type="match status" value="1"/>
</dbReference>
<dbReference type="PANTHER" id="PTHR43713">
    <property type="entry name" value="GLUTAMATE-1-SEMIALDEHYDE 2,1-AMINOMUTASE"/>
    <property type="match status" value="1"/>
</dbReference>
<dbReference type="InterPro" id="IPR004639">
    <property type="entry name" value="4pyrrol_synth_GluAld_NH2Trfase"/>
</dbReference>
<organism evidence="9 10">
    <name type="scientific">Thermoanaerobacterium thermosaccharolyticum</name>
    <name type="common">Clostridium thermosaccharolyticum</name>
    <dbReference type="NCBI Taxonomy" id="1517"/>
    <lineage>
        <taxon>Bacteria</taxon>
        <taxon>Bacillati</taxon>
        <taxon>Bacillota</taxon>
        <taxon>Clostridia</taxon>
        <taxon>Thermoanaerobacterales</taxon>
        <taxon>Thermoanaerobacteraceae</taxon>
        <taxon>Thermoanaerobacterium</taxon>
    </lineage>
</organism>
<comment type="subunit">
    <text evidence="8">Homodimer.</text>
</comment>
<dbReference type="PROSITE" id="PS00600">
    <property type="entry name" value="AA_TRANSFER_CLASS_3"/>
    <property type="match status" value="1"/>
</dbReference>
<evidence type="ECO:0000256" key="7">
    <source>
        <dbReference type="ARBA" id="ARBA00023244"/>
    </source>
</evidence>
<comment type="pathway">
    <text evidence="3">Porphyrin-containing compound metabolism; protoporphyrin-IX biosynthesis; 5-aminolevulinate from L-glutamyl-tRNA(Glu): step 2/2.</text>
</comment>
<evidence type="ECO:0000256" key="3">
    <source>
        <dbReference type="ARBA" id="ARBA00004819"/>
    </source>
</evidence>
<sequence length="432" mass="47214">MMNHEISKKLFDKAKKLMPGGVNSPVRAFKSVGINPPFIKRGYGSHIEDVDGNTYIDYVLSWGPLILGHCNTRIVNALKNQLENGTSFGACTEIEVKLAEKIKSAVPSVEVIRMVNSGTEATMSAIRLARGYTGRDIIVKFEGCYHGHSDGLLIKAGSGALTFGTPDSKGVTNETAKNTIIAKYNDSDLIVEIFKKYGENIAAVIVEPVAGNMGTVPPKEGFLKTLREVTESYGSLLIFDEVMTGFRVSFSCAQGLYGINPDITTFGKIIGGGLPVGAYGGREDIMRLISPDGPVYQAGTLSGNPLAMVAGYETLNVLSEDPSIYDELDKKADRLCKGLKNSMEQNGIDVKINRVGTMMCMFFSDCDVYDFKTATKSNTDMFAKYFNAMLKRGIYLPPSQYETFFLSTAHTDEDIDKTIEASFEAAKEILWQ</sequence>
<dbReference type="HAMAP" id="MF_00375">
    <property type="entry name" value="HemL_aminotrans_3"/>
    <property type="match status" value="1"/>
</dbReference>
<dbReference type="GO" id="GO:0030170">
    <property type="term" value="F:pyridoxal phosphate binding"/>
    <property type="evidence" value="ECO:0007669"/>
    <property type="project" value="InterPro"/>
</dbReference>
<dbReference type="NCBIfam" id="TIGR00713">
    <property type="entry name" value="hemL"/>
    <property type="match status" value="1"/>
</dbReference>
<keyword evidence="8" id="KW-0963">Cytoplasm</keyword>
<evidence type="ECO:0000256" key="2">
    <source>
        <dbReference type="ARBA" id="ARBA00001933"/>
    </source>
</evidence>
<dbReference type="Gene3D" id="3.90.1150.10">
    <property type="entry name" value="Aspartate Aminotransferase, domain 1"/>
    <property type="match status" value="1"/>
</dbReference>
<proteinExistence type="inferred from homology"/>
<dbReference type="InterPro" id="IPR049704">
    <property type="entry name" value="Aminotrans_3_PPA_site"/>
</dbReference>
<keyword evidence="7 8" id="KW-0627">Porphyrin biosynthesis</keyword>
<keyword evidence="5 8" id="KW-0663">Pyridoxal phosphate</keyword>
<comment type="subcellular location">
    <subcellularLocation>
        <location evidence="8">Cytoplasm</location>
    </subcellularLocation>
</comment>
<dbReference type="GO" id="GO:0008483">
    <property type="term" value="F:transaminase activity"/>
    <property type="evidence" value="ECO:0007669"/>
    <property type="project" value="UniProtKB-KW"/>
</dbReference>
<name>A0A231VE70_THETR</name>
<dbReference type="UniPathway" id="UPA00251">
    <property type="reaction ID" value="UER00317"/>
</dbReference>
<evidence type="ECO:0000256" key="5">
    <source>
        <dbReference type="ARBA" id="ARBA00022898"/>
    </source>
</evidence>